<dbReference type="InterPro" id="IPR030678">
    <property type="entry name" value="Peptide/Ni-bd"/>
</dbReference>
<feature type="chain" id="PRO_5001759048" evidence="5">
    <location>
        <begin position="27"/>
        <end position="528"/>
    </location>
</feature>
<dbReference type="GO" id="GO:0015833">
    <property type="term" value="P:peptide transport"/>
    <property type="evidence" value="ECO:0007669"/>
    <property type="project" value="TreeGrafter"/>
</dbReference>
<dbReference type="InterPro" id="IPR039424">
    <property type="entry name" value="SBP_5"/>
</dbReference>
<evidence type="ECO:0000259" key="6">
    <source>
        <dbReference type="Pfam" id="PF00496"/>
    </source>
</evidence>
<evidence type="ECO:0000313" key="7">
    <source>
        <dbReference type="EMBL" id="KEP25791.1"/>
    </source>
</evidence>
<name>A0A081L965_9BACI</name>
<dbReference type="Gene3D" id="3.40.190.10">
    <property type="entry name" value="Periplasmic binding protein-like II"/>
    <property type="match status" value="1"/>
</dbReference>
<dbReference type="GO" id="GO:0042597">
    <property type="term" value="C:periplasmic space"/>
    <property type="evidence" value="ECO:0007669"/>
    <property type="project" value="UniProtKB-ARBA"/>
</dbReference>
<dbReference type="Proteomes" id="UP000028091">
    <property type="component" value="Unassembled WGS sequence"/>
</dbReference>
<evidence type="ECO:0000313" key="8">
    <source>
        <dbReference type="Proteomes" id="UP000028091"/>
    </source>
</evidence>
<evidence type="ECO:0000256" key="2">
    <source>
        <dbReference type="ARBA" id="ARBA00005695"/>
    </source>
</evidence>
<dbReference type="PROSITE" id="PS51257">
    <property type="entry name" value="PROKAR_LIPOPROTEIN"/>
    <property type="match status" value="1"/>
</dbReference>
<dbReference type="InterPro" id="IPR023765">
    <property type="entry name" value="SBP_5_CS"/>
</dbReference>
<keyword evidence="8" id="KW-1185">Reference proteome</keyword>
<dbReference type="InterPro" id="IPR000914">
    <property type="entry name" value="SBP_5_dom"/>
</dbReference>
<dbReference type="PIRSF" id="PIRSF002741">
    <property type="entry name" value="MppA"/>
    <property type="match status" value="1"/>
</dbReference>
<comment type="similarity">
    <text evidence="2">Belongs to the bacterial solute-binding protein 5 family.</text>
</comment>
<dbReference type="GO" id="GO:0043190">
    <property type="term" value="C:ATP-binding cassette (ABC) transporter complex"/>
    <property type="evidence" value="ECO:0007669"/>
    <property type="project" value="InterPro"/>
</dbReference>
<feature type="signal peptide" evidence="5">
    <location>
        <begin position="1"/>
        <end position="26"/>
    </location>
</feature>
<feature type="domain" description="Solute-binding protein family 5" evidence="6">
    <location>
        <begin position="79"/>
        <end position="445"/>
    </location>
</feature>
<dbReference type="Gene3D" id="3.10.105.10">
    <property type="entry name" value="Dipeptide-binding Protein, Domain 3"/>
    <property type="match status" value="1"/>
</dbReference>
<dbReference type="RefSeq" id="WP_034323024.1">
    <property type="nucleotide sequence ID" value="NZ_JOTP01000016.1"/>
</dbReference>
<reference evidence="7 8" key="1">
    <citation type="submission" date="2012-09" db="EMBL/GenBank/DDBJ databases">
        <title>Genome Sequence of Bacillus sp. DW5-4.</title>
        <authorList>
            <person name="Lai Q."/>
            <person name="Liu Y."/>
            <person name="Shao Z."/>
        </authorList>
    </citation>
    <scope>NUCLEOTIDE SEQUENCE [LARGE SCALE GENOMIC DNA]</scope>
    <source>
        <strain evidence="7 8">DW5-4</strain>
    </source>
</reference>
<dbReference type="PANTHER" id="PTHR30290">
    <property type="entry name" value="PERIPLASMIC BINDING COMPONENT OF ABC TRANSPORTER"/>
    <property type="match status" value="1"/>
</dbReference>
<dbReference type="eggNOG" id="COG0747">
    <property type="taxonomic scope" value="Bacteria"/>
</dbReference>
<evidence type="ECO:0000256" key="4">
    <source>
        <dbReference type="ARBA" id="ARBA00022729"/>
    </source>
</evidence>
<gene>
    <name evidence="7" type="ORF">BA70_05400</name>
</gene>
<organism evidence="7 8">
    <name type="scientific">Bacillus zhangzhouensis</name>
    <dbReference type="NCBI Taxonomy" id="1178540"/>
    <lineage>
        <taxon>Bacteria</taxon>
        <taxon>Bacillati</taxon>
        <taxon>Bacillota</taxon>
        <taxon>Bacilli</taxon>
        <taxon>Bacillales</taxon>
        <taxon>Bacillaceae</taxon>
        <taxon>Bacillus</taxon>
    </lineage>
</organism>
<keyword evidence="4 5" id="KW-0732">Signal</keyword>
<evidence type="ECO:0000256" key="1">
    <source>
        <dbReference type="ARBA" id="ARBA00004193"/>
    </source>
</evidence>
<evidence type="ECO:0000256" key="3">
    <source>
        <dbReference type="ARBA" id="ARBA00022448"/>
    </source>
</evidence>
<comment type="caution">
    <text evidence="7">The sequence shown here is derived from an EMBL/GenBank/DDBJ whole genome shotgun (WGS) entry which is preliminary data.</text>
</comment>
<dbReference type="CDD" id="cd08493">
    <property type="entry name" value="PBP2_DppA_like"/>
    <property type="match status" value="1"/>
</dbReference>
<dbReference type="PROSITE" id="PS01040">
    <property type="entry name" value="SBP_BACTERIAL_5"/>
    <property type="match status" value="1"/>
</dbReference>
<dbReference type="PANTHER" id="PTHR30290:SF9">
    <property type="entry name" value="OLIGOPEPTIDE-BINDING PROTEIN APPA"/>
    <property type="match status" value="1"/>
</dbReference>
<proteinExistence type="inferred from homology"/>
<dbReference type="EMBL" id="JOTP01000016">
    <property type="protein sequence ID" value="KEP25791.1"/>
    <property type="molecule type" value="Genomic_DNA"/>
</dbReference>
<protein>
    <submittedName>
        <fullName evidence="7">Peptide ABC transporter substrate-binding protein</fullName>
    </submittedName>
</protein>
<dbReference type="GO" id="GO:1904680">
    <property type="term" value="F:peptide transmembrane transporter activity"/>
    <property type="evidence" value="ECO:0007669"/>
    <property type="project" value="TreeGrafter"/>
</dbReference>
<evidence type="ECO:0000256" key="5">
    <source>
        <dbReference type="SAM" id="SignalP"/>
    </source>
</evidence>
<comment type="subcellular location">
    <subcellularLocation>
        <location evidence="1">Cell membrane</location>
        <topology evidence="1">Lipid-anchor</topology>
    </subcellularLocation>
</comment>
<accession>A0A081L965</accession>
<keyword evidence="3" id="KW-0813">Transport</keyword>
<dbReference type="SUPFAM" id="SSF53850">
    <property type="entry name" value="Periplasmic binding protein-like II"/>
    <property type="match status" value="1"/>
</dbReference>
<dbReference type="Pfam" id="PF00496">
    <property type="entry name" value="SBP_bac_5"/>
    <property type="match status" value="1"/>
</dbReference>
<dbReference type="OrthoDB" id="9796817at2"/>
<sequence length="528" mass="59493">MKKTRLFSSFIFVLALALFLGGCSSAPTSEEKATKDTLVFGRGGDSTSLDPITTTEGETFKVTENMFEKLLNYGEKDTTIHPGLATEWDVAKDGKSYTFYLREGVKFHDGTNFNAEAVKFNFDRWMNGDAEKFPYYGMFGGYKKDKGHVIKDIIVKGEHEIEFQLKRPQATFLKNIAMSPFGIASPAAVEKSGDSFRENPVGTGPFKFKEWKQNDRIVLEKNENYWQKDKPKLNQIIFRSIPENSARLNALKTGEIDLMDGVNPSDLDGIKTDKALQLIERPSMNVGYIGLTVTRKPLDNKLVRQALNYAVDKESIIESFYGGLAESAKNPLPPSLEGYNDDIEPYPYDPEKAKELLKEAGFPDGFRIKLWAMPVPRPYMPDGMKVAEVIQSNFEKVGVKAEIVTYDWATYLDKASKGEADVFLLGWTGDNGDPDNFIYTLLDEDSIGGNNYTFFQNDKMHDILIEAQTDIDQKKRNELYKKAQEIIHDEAPWIPLVHSIPMLAATSDLKGYQPHPTGSEALTDVYFE</sequence>
<dbReference type="AlphaFoldDB" id="A0A081L965"/>
<dbReference type="Gene3D" id="3.90.76.10">
    <property type="entry name" value="Dipeptide-binding Protein, Domain 1"/>
    <property type="match status" value="1"/>
</dbReference>